<evidence type="ECO:0000256" key="1">
    <source>
        <dbReference type="SAM" id="MobiDB-lite"/>
    </source>
</evidence>
<evidence type="ECO:0000259" key="2">
    <source>
        <dbReference type="Pfam" id="PF07727"/>
    </source>
</evidence>
<sequence>MMLDSIDEGLLVYLTVVREDGQTRPKKYSELTKEQQLQDDCDVQATNIILHGLLPDVYSLVNHQEATKDIWDKVKLLMRGTQGEDPIDFINKAMAFLFAVALRFPSSNNQLKTSSNPRNQETIQDVRVTVQQVQGGQNQSFPRTRNREIATTSRRKYVAGQARAVKYYNYHREWHMVKQCTQPKRPRKFSWFKEKLIFYSKHKKLPMFDEYFNPPPCVDPQVPAFIAPEPAISIGTPSLTTINQDERSTSTSQTTQETPSPVIPLSVKEENHDIEVAHIDNNPYVDFSIPEPKFKCLEVREFVPRPDRVMIITMKWIYKVKLDEMGGVLKNKARLVAREYRQEEGIDFEESFAQVARLEAICIFIVFSAHTIMIVYQMDVKTAFLNGILREEVYHRFIRDDPNMTMEEYIRLKEEKASRHGRTFNWQTATYGKMEYCNDEDDSFTNLETEYPAKVFDNASDAVLSCEPMVSPLDINEIDFKILFDESNNEDYMVIFDKNSFSCKIISVDYLKTDSENENDKVNIPSSPSPEPTINYIYDLDFFKDFENKFPAIAYNDLKSKSNPLIEPSTLGDRLSMVYTEDEGQELFTSHAWRRLFEIRVPLLGGARCKMAWRQFILALRLHTEEEIAEAGFGAYWQGSERVILDKGDLRDYWMEISSDRDFLGPASSYVFIRDPVRRLCRRMIACSIFGRRQAPEKVIGVDLFYLRSMDRGTANVPYLLAQYLFRHAEGRKSRDRLFEGHFIGCLVAHFGLVSDQGLTGLSVVASELSLINLQELGRLNICLKDGDT</sequence>
<feature type="compositionally biased region" description="Low complexity" evidence="1">
    <location>
        <begin position="249"/>
        <end position="260"/>
    </location>
</feature>
<dbReference type="AlphaFoldDB" id="A0A6L2L9M0"/>
<dbReference type="Pfam" id="PF07727">
    <property type="entry name" value="RVT_2"/>
    <property type="match status" value="1"/>
</dbReference>
<dbReference type="InterPro" id="IPR013103">
    <property type="entry name" value="RVT_2"/>
</dbReference>
<proteinExistence type="predicted"/>
<gene>
    <name evidence="3" type="ORF">Tci_029827</name>
</gene>
<accession>A0A6L2L9M0</accession>
<evidence type="ECO:0000313" key="3">
    <source>
        <dbReference type="EMBL" id="GEU57849.1"/>
    </source>
</evidence>
<organism evidence="3">
    <name type="scientific">Tanacetum cinerariifolium</name>
    <name type="common">Dalmatian daisy</name>
    <name type="synonym">Chrysanthemum cinerariifolium</name>
    <dbReference type="NCBI Taxonomy" id="118510"/>
    <lineage>
        <taxon>Eukaryota</taxon>
        <taxon>Viridiplantae</taxon>
        <taxon>Streptophyta</taxon>
        <taxon>Embryophyta</taxon>
        <taxon>Tracheophyta</taxon>
        <taxon>Spermatophyta</taxon>
        <taxon>Magnoliopsida</taxon>
        <taxon>eudicotyledons</taxon>
        <taxon>Gunneridae</taxon>
        <taxon>Pentapetalae</taxon>
        <taxon>asterids</taxon>
        <taxon>campanulids</taxon>
        <taxon>Asterales</taxon>
        <taxon>Asteraceae</taxon>
        <taxon>Asteroideae</taxon>
        <taxon>Anthemideae</taxon>
        <taxon>Anthemidinae</taxon>
        <taxon>Tanacetum</taxon>
    </lineage>
</organism>
<feature type="region of interest" description="Disordered" evidence="1">
    <location>
        <begin position="238"/>
        <end position="261"/>
    </location>
</feature>
<feature type="domain" description="Reverse transcriptase Ty1/copia-type" evidence="2">
    <location>
        <begin position="300"/>
        <end position="395"/>
    </location>
</feature>
<dbReference type="EMBL" id="BKCJ010003903">
    <property type="protein sequence ID" value="GEU57849.1"/>
    <property type="molecule type" value="Genomic_DNA"/>
</dbReference>
<comment type="caution">
    <text evidence="3">The sequence shown here is derived from an EMBL/GenBank/DDBJ whole genome shotgun (WGS) entry which is preliminary data.</text>
</comment>
<protein>
    <submittedName>
        <fullName evidence="3">Retrovirus-related Pol polyprotein from transposon TNT 1-94</fullName>
    </submittedName>
</protein>
<name>A0A6L2L9M0_TANCI</name>
<reference evidence="3" key="1">
    <citation type="journal article" date="2019" name="Sci. Rep.">
        <title>Draft genome of Tanacetum cinerariifolium, the natural source of mosquito coil.</title>
        <authorList>
            <person name="Yamashiro T."/>
            <person name="Shiraishi A."/>
            <person name="Satake H."/>
            <person name="Nakayama K."/>
        </authorList>
    </citation>
    <scope>NUCLEOTIDE SEQUENCE</scope>
</reference>